<keyword evidence="6" id="KW-0963">Cytoplasm</keyword>
<dbReference type="GO" id="GO:0005737">
    <property type="term" value="C:cytoplasm"/>
    <property type="evidence" value="ECO:0007669"/>
    <property type="project" value="UniProtKB-SubCell"/>
</dbReference>
<evidence type="ECO:0000256" key="6">
    <source>
        <dbReference type="ARBA" id="ARBA00022490"/>
    </source>
</evidence>
<dbReference type="Pfam" id="PF04857">
    <property type="entry name" value="CAF1"/>
    <property type="match status" value="2"/>
</dbReference>
<evidence type="ECO:0000256" key="13">
    <source>
        <dbReference type="ARBA" id="ARBA00023163"/>
    </source>
</evidence>
<protein>
    <recommendedName>
        <fullName evidence="5">poly(A)-specific ribonuclease</fullName>
        <ecNumber evidence="5">3.1.13.4</ecNumber>
    </recommendedName>
</protein>
<evidence type="ECO:0000256" key="8">
    <source>
        <dbReference type="ARBA" id="ARBA00022723"/>
    </source>
</evidence>
<dbReference type="Proteomes" id="UP000003163">
    <property type="component" value="Unassembled WGS sequence"/>
</dbReference>
<dbReference type="GO" id="GO:0005634">
    <property type="term" value="C:nucleus"/>
    <property type="evidence" value="ECO:0007669"/>
    <property type="project" value="UniProtKB-SubCell"/>
</dbReference>
<dbReference type="GO" id="GO:0000289">
    <property type="term" value="P:nuclear-transcribed mRNA poly(A) tail shortening"/>
    <property type="evidence" value="ECO:0007669"/>
    <property type="project" value="EnsemblFungi"/>
</dbReference>
<sequence length="264" mass="30799">MHFKIIDVWKDDLKNEMARIRSIVEDYPFISMDTEFPGVIARPLGTFKSQSSFNYQQLRCNIDLLNIIQIGMTFSKGSDEIYPIIFQFNFFFDLDKDMYSQESLDLLVKAEIDFDKHKSHGIDKEDFGEILITSGVVMNPNVTFITFHSLYDFGYLSKVILNNPMPQNENQFYEYLKALFPNFYDIKLLVIGTSYHKKGLQDLSEAFGVKRIGTAHQAGSDSLITCQCFWALREKMYENIIDEDKFKNKLFGLEQKKIVNKIYI</sequence>
<comment type="similarity">
    <text evidence="4">Belongs to the CAF1 family.</text>
</comment>
<dbReference type="GO" id="GO:0004535">
    <property type="term" value="F:poly(A)-specific ribonuclease activity"/>
    <property type="evidence" value="ECO:0007669"/>
    <property type="project" value="UniProtKB-EC"/>
</dbReference>
<dbReference type="SUPFAM" id="SSF53098">
    <property type="entry name" value="Ribonuclease H-like"/>
    <property type="match status" value="1"/>
</dbReference>
<keyword evidence="8" id="KW-0479">Metal-binding</keyword>
<comment type="subcellular location">
    <subcellularLocation>
        <location evidence="3">Cytoplasm</location>
    </subcellularLocation>
    <subcellularLocation>
        <location evidence="2">Nucleus</location>
    </subcellularLocation>
</comment>
<dbReference type="OrthoDB" id="1164111at2759"/>
<accession>J9D913</accession>
<dbReference type="PANTHER" id="PTHR10797">
    <property type="entry name" value="CCR4-NOT TRANSCRIPTION COMPLEX SUBUNIT"/>
    <property type="match status" value="1"/>
</dbReference>
<evidence type="ECO:0000256" key="7">
    <source>
        <dbReference type="ARBA" id="ARBA00022722"/>
    </source>
</evidence>
<keyword evidence="16" id="KW-1185">Reference proteome</keyword>
<dbReference type="FunCoup" id="J9D913">
    <property type="interactions" value="207"/>
</dbReference>
<keyword evidence="10" id="KW-0269">Exonuclease</keyword>
<dbReference type="AlphaFoldDB" id="J9D913"/>
<reference evidence="16" key="2">
    <citation type="submission" date="2015-07" db="EMBL/GenBank/DDBJ databases">
        <title>Contrasting host-pathogen interactions and genome evolution in two generalist and specialist microsporidian pathogens of mosquitoes.</title>
        <authorList>
            <consortium name="The Broad Institute Genomics Platform"/>
            <consortium name="The Broad Institute Genome Sequencing Center for Infectious Disease"/>
            <person name="Cuomo C.A."/>
            <person name="Sanscrainte N.D."/>
            <person name="Goldberg J.M."/>
            <person name="Heiman D."/>
            <person name="Young S."/>
            <person name="Zeng Q."/>
            <person name="Becnel J.J."/>
            <person name="Birren B.W."/>
        </authorList>
    </citation>
    <scope>NUCLEOTIDE SEQUENCE [LARGE SCALE GENOMIC DNA]</scope>
    <source>
        <strain evidence="16">USNM 41457</strain>
    </source>
</reference>
<dbReference type="HOGENOM" id="CLU_027974_0_1_1"/>
<dbReference type="InterPro" id="IPR006941">
    <property type="entry name" value="RNase_CAF1"/>
</dbReference>
<dbReference type="GO" id="GO:0003723">
    <property type="term" value="F:RNA binding"/>
    <property type="evidence" value="ECO:0007669"/>
    <property type="project" value="UniProtKB-KW"/>
</dbReference>
<comment type="caution">
    <text evidence="15">The sequence shown here is derived from an EMBL/GenBank/DDBJ whole genome shotgun (WGS) entry which is preliminary data.</text>
</comment>
<evidence type="ECO:0000256" key="2">
    <source>
        <dbReference type="ARBA" id="ARBA00004123"/>
    </source>
</evidence>
<keyword evidence="12" id="KW-0805">Transcription regulation</keyword>
<evidence type="ECO:0000256" key="11">
    <source>
        <dbReference type="ARBA" id="ARBA00022884"/>
    </source>
</evidence>
<dbReference type="InterPro" id="IPR036397">
    <property type="entry name" value="RNaseH_sf"/>
</dbReference>
<dbReference type="InterPro" id="IPR012337">
    <property type="entry name" value="RNaseH-like_sf"/>
</dbReference>
<dbReference type="OMA" id="IKFMMRA"/>
<dbReference type="EC" id="3.1.13.4" evidence="5"/>
<evidence type="ECO:0000256" key="5">
    <source>
        <dbReference type="ARBA" id="ARBA00012161"/>
    </source>
</evidence>
<evidence type="ECO:0000256" key="9">
    <source>
        <dbReference type="ARBA" id="ARBA00022801"/>
    </source>
</evidence>
<dbReference type="InterPro" id="IPR039637">
    <property type="entry name" value="CNOT7/CNOT8/Pop2"/>
</dbReference>
<keyword evidence="11" id="KW-0694">RNA-binding</keyword>
<evidence type="ECO:0000256" key="10">
    <source>
        <dbReference type="ARBA" id="ARBA00022839"/>
    </source>
</evidence>
<keyword evidence="13" id="KW-0804">Transcription</keyword>
<dbReference type="STRING" id="1003232.J9D913"/>
<keyword evidence="14" id="KW-0539">Nucleus</keyword>
<evidence type="ECO:0000256" key="12">
    <source>
        <dbReference type="ARBA" id="ARBA00023015"/>
    </source>
</evidence>
<keyword evidence="7" id="KW-0540">Nuclease</keyword>
<reference evidence="15 16" key="1">
    <citation type="submission" date="2011-08" db="EMBL/GenBank/DDBJ databases">
        <authorList>
            <person name="Liu Z.J."/>
            <person name="Shi F.L."/>
            <person name="Lu J.Q."/>
            <person name="Li M."/>
            <person name="Wang Z.L."/>
        </authorList>
    </citation>
    <scope>NUCLEOTIDE SEQUENCE [LARGE SCALE GENOMIC DNA]</scope>
    <source>
        <strain evidence="15 16">USNM 41457</strain>
    </source>
</reference>
<name>J9D913_EDHAE</name>
<proteinExistence type="inferred from homology"/>
<evidence type="ECO:0000256" key="1">
    <source>
        <dbReference type="ARBA" id="ARBA00001663"/>
    </source>
</evidence>
<evidence type="ECO:0000256" key="4">
    <source>
        <dbReference type="ARBA" id="ARBA00008372"/>
    </source>
</evidence>
<evidence type="ECO:0000256" key="14">
    <source>
        <dbReference type="ARBA" id="ARBA00023242"/>
    </source>
</evidence>
<dbReference type="EMBL" id="AFBI03000026">
    <property type="protein sequence ID" value="EJW03994.1"/>
    <property type="molecule type" value="Genomic_DNA"/>
</dbReference>
<dbReference type="Gene3D" id="3.30.420.10">
    <property type="entry name" value="Ribonuclease H-like superfamily/Ribonuclease H"/>
    <property type="match status" value="1"/>
</dbReference>
<dbReference type="VEuPathDB" id="MicrosporidiaDB:EDEG_01727"/>
<dbReference type="GO" id="GO:0046872">
    <property type="term" value="F:metal ion binding"/>
    <property type="evidence" value="ECO:0007669"/>
    <property type="project" value="UniProtKB-KW"/>
</dbReference>
<organism evidence="15 16">
    <name type="scientific">Edhazardia aedis (strain USNM 41457)</name>
    <name type="common">Microsporidian parasite</name>
    <dbReference type="NCBI Taxonomy" id="1003232"/>
    <lineage>
        <taxon>Eukaryota</taxon>
        <taxon>Fungi</taxon>
        <taxon>Fungi incertae sedis</taxon>
        <taxon>Microsporidia</taxon>
        <taxon>Edhazardia</taxon>
    </lineage>
</organism>
<evidence type="ECO:0000256" key="3">
    <source>
        <dbReference type="ARBA" id="ARBA00004496"/>
    </source>
</evidence>
<gene>
    <name evidence="15" type="ORF">EDEG_01727</name>
</gene>
<dbReference type="InParanoid" id="J9D913"/>
<keyword evidence="9" id="KW-0378">Hydrolase</keyword>
<comment type="catalytic activity">
    <reaction evidence="1">
        <text>Exonucleolytic cleavage of poly(A) to 5'-AMP.</text>
        <dbReference type="EC" id="3.1.13.4"/>
    </reaction>
</comment>
<dbReference type="GO" id="GO:0030015">
    <property type="term" value="C:CCR4-NOT core complex"/>
    <property type="evidence" value="ECO:0007669"/>
    <property type="project" value="EnsemblFungi"/>
</dbReference>
<evidence type="ECO:0000313" key="15">
    <source>
        <dbReference type="EMBL" id="EJW03994.1"/>
    </source>
</evidence>
<evidence type="ECO:0000313" key="16">
    <source>
        <dbReference type="Proteomes" id="UP000003163"/>
    </source>
</evidence>